<dbReference type="EMBL" id="BX548175">
    <property type="protein sequence ID" value="CAE21116.1"/>
    <property type="molecule type" value="Genomic_DNA"/>
</dbReference>
<dbReference type="eggNOG" id="ENOG50329DT">
    <property type="taxonomic scope" value="Bacteria"/>
</dbReference>
<accession>Q7V722</accession>
<dbReference type="HOGENOM" id="CLU_2466518_0_0_3"/>
<name>Q7V722_PROMM</name>
<sequence length="89" mass="10035">MNQTYFDELFERWQAADEVDDETLQLIKDTVRFTQETSDNSLRGHARQLLSDVYHLPSTPQEIALIGEALEGTGTVPPEIPPEDNGYGL</sequence>
<protein>
    <submittedName>
        <fullName evidence="1">Uncharacterized protein</fullName>
    </submittedName>
</protein>
<dbReference type="AlphaFoldDB" id="Q7V722"/>
<keyword evidence="2" id="KW-1185">Reference proteome</keyword>
<dbReference type="KEGG" id="pmt:PMT_0941"/>
<evidence type="ECO:0000313" key="1">
    <source>
        <dbReference type="EMBL" id="CAE21116.1"/>
    </source>
</evidence>
<evidence type="ECO:0000313" key="2">
    <source>
        <dbReference type="Proteomes" id="UP000001423"/>
    </source>
</evidence>
<reference evidence="1 2" key="1">
    <citation type="journal article" date="2003" name="Nature">
        <title>Genome divergence in two Prochlorococcus ecotypes reflects oceanic niche differentiation.</title>
        <authorList>
            <person name="Rocap G."/>
            <person name="Larimer F.W."/>
            <person name="Lamerdin J.E."/>
            <person name="Malfatti S."/>
            <person name="Chain P."/>
            <person name="Ahlgren N.A."/>
            <person name="Arellano A."/>
            <person name="Coleman M."/>
            <person name="Hauser L."/>
            <person name="Hess W.R."/>
            <person name="Johnson Z.I."/>
            <person name="Land M.L."/>
            <person name="Lindell D."/>
            <person name="Post A.F."/>
            <person name="Regala W."/>
            <person name="Shah M."/>
            <person name="Shaw S.L."/>
            <person name="Steglich C."/>
            <person name="Sullivan M.B."/>
            <person name="Ting C.S."/>
            <person name="Tolonen A."/>
            <person name="Webb E.A."/>
            <person name="Zinser E.R."/>
            <person name="Chisholm S.W."/>
        </authorList>
    </citation>
    <scope>NUCLEOTIDE SEQUENCE [LARGE SCALE GENOMIC DNA]</scope>
    <source>
        <strain evidence="2">MIT 9313</strain>
    </source>
</reference>
<proteinExistence type="predicted"/>
<dbReference type="Proteomes" id="UP000001423">
    <property type="component" value="Chromosome"/>
</dbReference>
<organism evidence="1 2">
    <name type="scientific">Prochlorococcus marinus (strain MIT 9313)</name>
    <dbReference type="NCBI Taxonomy" id="74547"/>
    <lineage>
        <taxon>Bacteria</taxon>
        <taxon>Bacillati</taxon>
        <taxon>Cyanobacteriota</taxon>
        <taxon>Cyanophyceae</taxon>
        <taxon>Synechococcales</taxon>
        <taxon>Prochlorococcaceae</taxon>
        <taxon>Prochlorococcus</taxon>
    </lineage>
</organism>
<gene>
    <name evidence="1" type="ordered locus">PMT_0941</name>
</gene>